<accession>A0A7X0PF80</accession>
<proteinExistence type="predicted"/>
<feature type="compositionally biased region" description="Low complexity" evidence="4">
    <location>
        <begin position="283"/>
        <end position="295"/>
    </location>
</feature>
<keyword evidence="3" id="KW-0560">Oxidoreductase</keyword>
<dbReference type="EMBL" id="JACHLK010000006">
    <property type="protein sequence ID" value="MBB6560756.1"/>
    <property type="molecule type" value="Genomic_DNA"/>
</dbReference>
<sequence length="475" mass="49594">MNTLDFQRPASLAEALALMAPAQASGRSWLAGGQSLLAAMKLGMATPSVLVDLQDVPGLRDIRVESGPDGAQTLWIGAMATHGSVAASPTVRGFAPGLAALAGGIADAQVRAMGTLGGSLAHNDPAACWPTGVLAAGATIVTARREIAADDYFQGLYSTALEPGELIVGVRFPRLQGLHYLKFEQPASRFALVGVAVAHTGPGPVRVAVTGLGMGITRWPAAEQALHGRLSLPALSTVAADGLTALGDLHASADYRCHLAGVLVRRCVAALTGEALPRHAPLAPSAAGAPAAPGAEEVPKDGFGGRQLLAASPERVWQAILDPQNLQASIPGCETLAQRSASEYEATVKVGLGPLSVRFQSDVTLRDLQPPRSLTMVFVGQAGALGSGQGTARVRFEPTADGGTVLHWWVQVQLSGRLAQFGNRLVEASSRKLSEEFFERFGRVLGVPAGQLPPPLSPWRRLQGLLARWFSVFRK</sequence>
<dbReference type="InterPro" id="IPR016169">
    <property type="entry name" value="FAD-bd_PCMH_sub2"/>
</dbReference>
<reference evidence="6 7" key="1">
    <citation type="submission" date="2020-08" db="EMBL/GenBank/DDBJ databases">
        <title>Functional genomics of gut bacteria from endangered species of beetles.</title>
        <authorList>
            <person name="Carlos-Shanley C."/>
        </authorList>
    </citation>
    <scope>NUCLEOTIDE SEQUENCE [LARGE SCALE GENOMIC DNA]</scope>
    <source>
        <strain evidence="6 7">S00198</strain>
    </source>
</reference>
<evidence type="ECO:0000256" key="1">
    <source>
        <dbReference type="ARBA" id="ARBA00022630"/>
    </source>
</evidence>
<dbReference type="SUPFAM" id="SSF55447">
    <property type="entry name" value="CO dehydrogenase flavoprotein C-terminal domain-like"/>
    <property type="match status" value="1"/>
</dbReference>
<evidence type="ECO:0000313" key="6">
    <source>
        <dbReference type="EMBL" id="MBB6560756.1"/>
    </source>
</evidence>
<dbReference type="Pfam" id="PF00941">
    <property type="entry name" value="FAD_binding_5"/>
    <property type="match status" value="1"/>
</dbReference>
<protein>
    <submittedName>
        <fullName evidence="6">CO/xanthine dehydrogenase FAD-binding subunit/carbon monoxide dehydrogenase subunit G</fullName>
    </submittedName>
</protein>
<dbReference type="InterPro" id="IPR005107">
    <property type="entry name" value="CO_DH_flav_C"/>
</dbReference>
<dbReference type="SUPFAM" id="SSF55961">
    <property type="entry name" value="Bet v1-like"/>
    <property type="match status" value="1"/>
</dbReference>
<keyword evidence="2" id="KW-0274">FAD</keyword>
<feature type="region of interest" description="Disordered" evidence="4">
    <location>
        <begin position="283"/>
        <end position="304"/>
    </location>
</feature>
<keyword evidence="7" id="KW-1185">Reference proteome</keyword>
<dbReference type="Gene3D" id="3.30.465.10">
    <property type="match status" value="1"/>
</dbReference>
<evidence type="ECO:0000256" key="4">
    <source>
        <dbReference type="SAM" id="MobiDB-lite"/>
    </source>
</evidence>
<feature type="domain" description="FAD-binding PCMH-type" evidence="5">
    <location>
        <begin position="1"/>
        <end position="177"/>
    </location>
</feature>
<dbReference type="InterPro" id="IPR036318">
    <property type="entry name" value="FAD-bd_PCMH-like_sf"/>
</dbReference>
<dbReference type="SUPFAM" id="SSF56176">
    <property type="entry name" value="FAD-binding/transporter-associated domain-like"/>
    <property type="match status" value="1"/>
</dbReference>
<dbReference type="CDD" id="cd05018">
    <property type="entry name" value="CoxG"/>
    <property type="match status" value="1"/>
</dbReference>
<dbReference type="PANTHER" id="PTHR42659:SF2">
    <property type="entry name" value="XANTHINE DEHYDROGENASE SUBUNIT C-RELATED"/>
    <property type="match status" value="1"/>
</dbReference>
<dbReference type="Proteomes" id="UP000575083">
    <property type="component" value="Unassembled WGS sequence"/>
</dbReference>
<dbReference type="InterPro" id="IPR016166">
    <property type="entry name" value="FAD-bd_PCMH"/>
</dbReference>
<comment type="caution">
    <text evidence="6">The sequence shown here is derived from an EMBL/GenBank/DDBJ whole genome shotgun (WGS) entry which is preliminary data.</text>
</comment>
<dbReference type="Gene3D" id="3.30.43.10">
    <property type="entry name" value="Uridine Diphospho-n-acetylenolpyruvylglucosamine Reductase, domain 2"/>
    <property type="match status" value="1"/>
</dbReference>
<evidence type="ECO:0000313" key="7">
    <source>
        <dbReference type="Proteomes" id="UP000575083"/>
    </source>
</evidence>
<dbReference type="Pfam" id="PF06240">
    <property type="entry name" value="COXG"/>
    <property type="match status" value="1"/>
</dbReference>
<dbReference type="Gene3D" id="3.30.390.50">
    <property type="entry name" value="CO dehydrogenase flavoprotein, C-terminal domain"/>
    <property type="match status" value="1"/>
</dbReference>
<evidence type="ECO:0000256" key="2">
    <source>
        <dbReference type="ARBA" id="ARBA00022827"/>
    </source>
</evidence>
<dbReference type="InterPro" id="IPR010419">
    <property type="entry name" value="CO_DH_gsu"/>
</dbReference>
<dbReference type="InterPro" id="IPR016167">
    <property type="entry name" value="FAD-bd_PCMH_sub1"/>
</dbReference>
<dbReference type="AlphaFoldDB" id="A0A7X0PF80"/>
<keyword evidence="1" id="KW-0285">Flavoprotein</keyword>
<evidence type="ECO:0000259" key="5">
    <source>
        <dbReference type="PROSITE" id="PS51387"/>
    </source>
</evidence>
<dbReference type="SMART" id="SM01092">
    <property type="entry name" value="CO_deh_flav_C"/>
    <property type="match status" value="1"/>
</dbReference>
<dbReference type="PANTHER" id="PTHR42659">
    <property type="entry name" value="XANTHINE DEHYDROGENASE SUBUNIT C-RELATED"/>
    <property type="match status" value="1"/>
</dbReference>
<name>A0A7X0PF80_9BURK</name>
<dbReference type="InterPro" id="IPR023393">
    <property type="entry name" value="START-like_dom_sf"/>
</dbReference>
<dbReference type="GO" id="GO:0071949">
    <property type="term" value="F:FAD binding"/>
    <property type="evidence" value="ECO:0007669"/>
    <property type="project" value="InterPro"/>
</dbReference>
<dbReference type="GO" id="GO:0016491">
    <property type="term" value="F:oxidoreductase activity"/>
    <property type="evidence" value="ECO:0007669"/>
    <property type="project" value="UniProtKB-KW"/>
</dbReference>
<gene>
    <name evidence="6" type="ORF">HNP48_003432</name>
</gene>
<dbReference type="PROSITE" id="PS51387">
    <property type="entry name" value="FAD_PCMH"/>
    <property type="match status" value="1"/>
</dbReference>
<dbReference type="InterPro" id="IPR051312">
    <property type="entry name" value="Diverse_Substr_Oxidored"/>
</dbReference>
<organism evidence="6 7">
    <name type="scientific">Acidovorax soli</name>
    <dbReference type="NCBI Taxonomy" id="592050"/>
    <lineage>
        <taxon>Bacteria</taxon>
        <taxon>Pseudomonadati</taxon>
        <taxon>Pseudomonadota</taxon>
        <taxon>Betaproteobacteria</taxon>
        <taxon>Burkholderiales</taxon>
        <taxon>Comamonadaceae</taxon>
        <taxon>Acidovorax</taxon>
    </lineage>
</organism>
<evidence type="ECO:0000256" key="3">
    <source>
        <dbReference type="ARBA" id="ARBA00023002"/>
    </source>
</evidence>
<dbReference type="Gene3D" id="3.30.530.20">
    <property type="match status" value="1"/>
</dbReference>
<dbReference type="InterPro" id="IPR002346">
    <property type="entry name" value="Mopterin_DH_FAD-bd"/>
</dbReference>
<dbReference type="InterPro" id="IPR036683">
    <property type="entry name" value="CO_DH_flav_C_dom_sf"/>
</dbReference>